<dbReference type="Pfam" id="PF01232">
    <property type="entry name" value="Mannitol_dh"/>
    <property type="match status" value="1"/>
</dbReference>
<name>A0ABT6N1R0_9SPHN</name>
<dbReference type="SUPFAM" id="SSF51735">
    <property type="entry name" value="NAD(P)-binding Rossmann-fold domains"/>
    <property type="match status" value="1"/>
</dbReference>
<accession>A0ABT6N1R0</accession>
<dbReference type="EMBL" id="JARYGZ010000001">
    <property type="protein sequence ID" value="MDH7639157.1"/>
    <property type="molecule type" value="Genomic_DNA"/>
</dbReference>
<dbReference type="InterPro" id="IPR013118">
    <property type="entry name" value="Mannitol_DH_C"/>
</dbReference>
<dbReference type="PRINTS" id="PR00084">
    <property type="entry name" value="MTLDHDRGNASE"/>
</dbReference>
<dbReference type="Proteomes" id="UP001160625">
    <property type="component" value="Unassembled WGS sequence"/>
</dbReference>
<feature type="domain" description="Mannitol dehydrogenase N-terminal" evidence="2">
    <location>
        <begin position="29"/>
        <end position="271"/>
    </location>
</feature>
<dbReference type="PANTHER" id="PTHR43362:SF1">
    <property type="entry name" value="MANNITOL DEHYDROGENASE 2-RELATED"/>
    <property type="match status" value="1"/>
</dbReference>
<dbReference type="RefSeq" id="WP_281044419.1">
    <property type="nucleotide sequence ID" value="NZ_JARYGZ010000001.1"/>
</dbReference>
<evidence type="ECO:0000313" key="5">
    <source>
        <dbReference type="Proteomes" id="UP001160625"/>
    </source>
</evidence>
<organism evidence="4 5">
    <name type="scientific">Sphingomonas oryzagri</name>
    <dbReference type="NCBI Taxonomy" id="3042314"/>
    <lineage>
        <taxon>Bacteria</taxon>
        <taxon>Pseudomonadati</taxon>
        <taxon>Pseudomonadota</taxon>
        <taxon>Alphaproteobacteria</taxon>
        <taxon>Sphingomonadales</taxon>
        <taxon>Sphingomonadaceae</taxon>
        <taxon>Sphingomonas</taxon>
    </lineage>
</organism>
<dbReference type="InterPro" id="IPR036291">
    <property type="entry name" value="NAD(P)-bd_dom_sf"/>
</dbReference>
<protein>
    <submittedName>
        <fullName evidence="4">Mannitol dehydrogenase family protein</fullName>
        <ecNumber evidence="4">1.1.1.-</ecNumber>
    </submittedName>
</protein>
<dbReference type="Pfam" id="PF08125">
    <property type="entry name" value="Mannitol_dh_C"/>
    <property type="match status" value="1"/>
</dbReference>
<feature type="domain" description="Mannitol dehydrogenase C-terminal" evidence="3">
    <location>
        <begin position="283"/>
        <end position="452"/>
    </location>
</feature>
<dbReference type="Gene3D" id="3.40.50.720">
    <property type="entry name" value="NAD(P)-binding Rossmann-like Domain"/>
    <property type="match status" value="1"/>
</dbReference>
<dbReference type="InterPro" id="IPR008927">
    <property type="entry name" value="6-PGluconate_DH-like_C_sf"/>
</dbReference>
<keyword evidence="5" id="KW-1185">Reference proteome</keyword>
<dbReference type="InterPro" id="IPR050988">
    <property type="entry name" value="Mannitol_DH/Oxidoreductase"/>
</dbReference>
<dbReference type="InterPro" id="IPR013131">
    <property type="entry name" value="Mannitol_DH_N"/>
</dbReference>
<comment type="caution">
    <text evidence="4">The sequence shown here is derived from an EMBL/GenBank/DDBJ whole genome shotgun (WGS) entry which is preliminary data.</text>
</comment>
<dbReference type="EC" id="1.1.1.-" evidence="4"/>
<dbReference type="InterPro" id="IPR000669">
    <property type="entry name" value="Mannitol_DH"/>
</dbReference>
<dbReference type="InterPro" id="IPR013328">
    <property type="entry name" value="6PGD_dom2"/>
</dbReference>
<gene>
    <name evidence="4" type="ORF">QGN17_10480</name>
</gene>
<evidence type="ECO:0000259" key="3">
    <source>
        <dbReference type="Pfam" id="PF08125"/>
    </source>
</evidence>
<reference evidence="4" key="1">
    <citation type="submission" date="2023-04" db="EMBL/GenBank/DDBJ databases">
        <title>Sphingomonas sp. MAHUQ-71 isolated from rice field.</title>
        <authorList>
            <person name="Huq M.A."/>
        </authorList>
    </citation>
    <scope>NUCLEOTIDE SEQUENCE</scope>
    <source>
        <strain evidence="4">MAHUQ-71</strain>
    </source>
</reference>
<evidence type="ECO:0000256" key="1">
    <source>
        <dbReference type="ARBA" id="ARBA00023002"/>
    </source>
</evidence>
<dbReference type="Gene3D" id="1.10.1040.10">
    <property type="entry name" value="N-(1-d-carboxylethyl)-l-norvaline Dehydrogenase, domain 2"/>
    <property type="match status" value="1"/>
</dbReference>
<evidence type="ECO:0000259" key="2">
    <source>
        <dbReference type="Pfam" id="PF01232"/>
    </source>
</evidence>
<dbReference type="GO" id="GO:0016491">
    <property type="term" value="F:oxidoreductase activity"/>
    <property type="evidence" value="ECO:0007669"/>
    <property type="project" value="UniProtKB-KW"/>
</dbReference>
<dbReference type="PANTHER" id="PTHR43362">
    <property type="entry name" value="MANNITOL DEHYDROGENASE DSF1-RELATED"/>
    <property type="match status" value="1"/>
</dbReference>
<dbReference type="SUPFAM" id="SSF48179">
    <property type="entry name" value="6-phosphogluconate dehydrogenase C-terminal domain-like"/>
    <property type="match status" value="1"/>
</dbReference>
<proteinExistence type="predicted"/>
<evidence type="ECO:0000313" key="4">
    <source>
        <dbReference type="EMBL" id="MDH7639157.1"/>
    </source>
</evidence>
<keyword evidence="1 4" id="KW-0560">Oxidoreductase</keyword>
<sequence>MRRLSAAVLADLPEDVRRPSYDRGAIRTGVIHLGIGAFHRAHQAVLFEAALEAGDMRWGVCGVSLRSAAVRDQLEPQDGLYSLVERDAAGERVRIIGAVRNVLVAPENPEAVIAALASPDVHLVTLTITEKGYRLNGGSLDFSDPEIVHDLAEPAAPKSAVGFLVAGLARRRAGGLPPFTVLSCDNLPHNGRLLRDAVLDFAGRIDSALARWIAAEGAFPQTMVDRIVPAATDADVAALAIRIGCEDRAMVKTEPFFQWVIEDRFCSPRPDFAALGARLTTAIAPWEEAKLRLLNGAHSAIAYAGGLIGIEHVHEFVALEQGRRFVESLWDESVTTLSPPPGLDLDRYRAALMARFANPALRHRTAQIAMDGTQKLPQRIIAPLVSRLERGDASPMLTMVLAAWMRWVGERVAHGGETVLADPLAKRLAVIQMAQSAQARVDATLALDMMFPASLVPMLRPVLTTAYSELMDGRVRDMLFAADKR</sequence>